<gene>
    <name evidence="1" type="ORF">EZJ55_09990</name>
</gene>
<organism evidence="1 2">
    <name type="scientific">Microcystis aeruginosa EAWAG127a</name>
    <dbReference type="NCBI Taxonomy" id="2529855"/>
    <lineage>
        <taxon>Bacteria</taxon>
        <taxon>Bacillati</taxon>
        <taxon>Cyanobacteriota</taxon>
        <taxon>Cyanophyceae</taxon>
        <taxon>Oscillatoriophycideae</taxon>
        <taxon>Chroococcales</taxon>
        <taxon>Microcystaceae</taxon>
        <taxon>Microcystis</taxon>
    </lineage>
</organism>
<reference evidence="2" key="1">
    <citation type="submission" date="2019-04" db="EMBL/GenBank/DDBJ databases">
        <title>Microviridin 1777: A Toxic Chymotrypsin Inhibitor Discovered by a Metabologenomic Approach.</title>
        <authorList>
            <person name="Sieber S."/>
            <person name="Grendelmeier S.M."/>
            <person name="Harris L.A."/>
            <person name="Mitchell D.A."/>
            <person name="Gademann K."/>
        </authorList>
    </citation>
    <scope>NUCLEOTIDE SEQUENCE [LARGE SCALE GENOMIC DNA]</scope>
    <source>
        <strain evidence="2">EAWAG127a</strain>
    </source>
</reference>
<proteinExistence type="predicted"/>
<dbReference type="Proteomes" id="UP000325636">
    <property type="component" value="Unassembled WGS sequence"/>
</dbReference>
<protein>
    <submittedName>
        <fullName evidence="1">Uncharacterized protein</fullName>
    </submittedName>
</protein>
<evidence type="ECO:0000313" key="2">
    <source>
        <dbReference type="Proteomes" id="UP000325636"/>
    </source>
</evidence>
<dbReference type="EMBL" id="SRLN01000012">
    <property type="protein sequence ID" value="KAB0240863.1"/>
    <property type="molecule type" value="Genomic_DNA"/>
</dbReference>
<name>A0A5J5LT68_MICAE</name>
<evidence type="ECO:0000313" key="1">
    <source>
        <dbReference type="EMBL" id="KAB0240863.1"/>
    </source>
</evidence>
<sequence length="63" mass="6997">MISDQLSVISRTRPNIISCTEFKLRIKNFSTNARTSSPCFQLRHSSAVLTSNLDSQQLGGIVK</sequence>
<accession>A0A5J5LT68</accession>
<dbReference type="AlphaFoldDB" id="A0A5J5LT68"/>
<comment type="caution">
    <text evidence="1">The sequence shown here is derived from an EMBL/GenBank/DDBJ whole genome shotgun (WGS) entry which is preliminary data.</text>
</comment>